<dbReference type="Pfam" id="PF13456">
    <property type="entry name" value="RVT_3"/>
    <property type="match status" value="1"/>
</dbReference>
<dbReference type="PANTHER" id="PTHR33116">
    <property type="entry name" value="REVERSE TRANSCRIPTASE ZINC-BINDING DOMAIN-CONTAINING PROTEIN-RELATED-RELATED"/>
    <property type="match status" value="1"/>
</dbReference>
<feature type="domain" description="Reverse transcriptase" evidence="1">
    <location>
        <begin position="14"/>
        <end position="148"/>
    </location>
</feature>
<protein>
    <recommendedName>
        <fullName evidence="6">Reverse transcriptase domain-containing protein</fullName>
    </recommendedName>
</protein>
<evidence type="ECO:0000259" key="1">
    <source>
        <dbReference type="Pfam" id="PF00078"/>
    </source>
</evidence>
<dbReference type="SUPFAM" id="SSF53098">
    <property type="entry name" value="Ribonuclease H-like"/>
    <property type="match status" value="1"/>
</dbReference>
<dbReference type="CDD" id="cd06222">
    <property type="entry name" value="RNase_H_like"/>
    <property type="match status" value="1"/>
</dbReference>
<dbReference type="InterPro" id="IPR036397">
    <property type="entry name" value="RNaseH_sf"/>
</dbReference>
<dbReference type="AlphaFoldDB" id="A0A9D3VW19"/>
<comment type="caution">
    <text evidence="4">The sequence shown here is derived from an EMBL/GenBank/DDBJ whole genome shotgun (WGS) entry which is preliminary data.</text>
</comment>
<accession>A0A9D3VW19</accession>
<dbReference type="GO" id="GO:0004523">
    <property type="term" value="F:RNA-DNA hybrid ribonuclease activity"/>
    <property type="evidence" value="ECO:0007669"/>
    <property type="project" value="InterPro"/>
</dbReference>
<name>A0A9D3VW19_9ROSI</name>
<reference evidence="4 5" key="1">
    <citation type="journal article" date="2021" name="Plant Biotechnol. J.">
        <title>Multi-omics assisted identification of the key and species-specific regulatory components of drought-tolerant mechanisms in Gossypium stocksii.</title>
        <authorList>
            <person name="Yu D."/>
            <person name="Ke L."/>
            <person name="Zhang D."/>
            <person name="Wu Y."/>
            <person name="Sun Y."/>
            <person name="Mei J."/>
            <person name="Sun J."/>
            <person name="Sun Y."/>
        </authorList>
    </citation>
    <scope>NUCLEOTIDE SEQUENCE [LARGE SCALE GENOMIC DNA]</scope>
    <source>
        <strain evidence="5">cv. E1</strain>
        <tissue evidence="4">Leaf</tissue>
    </source>
</reference>
<feature type="domain" description="RNase H type-1" evidence="2">
    <location>
        <begin position="445"/>
        <end position="557"/>
    </location>
</feature>
<dbReference type="InterPro" id="IPR044730">
    <property type="entry name" value="RNase_H-like_dom_plant"/>
</dbReference>
<dbReference type="InterPro" id="IPR012337">
    <property type="entry name" value="RNaseH-like_sf"/>
</dbReference>
<dbReference type="PANTHER" id="PTHR33116:SF86">
    <property type="entry name" value="REVERSE TRANSCRIPTASE DOMAIN-CONTAINING PROTEIN"/>
    <property type="match status" value="1"/>
</dbReference>
<dbReference type="Pfam" id="PF00078">
    <property type="entry name" value="RVT_1"/>
    <property type="match status" value="1"/>
</dbReference>
<feature type="domain" description="Reverse transcriptase zinc-binding" evidence="3">
    <location>
        <begin position="362"/>
        <end position="430"/>
    </location>
</feature>
<sequence>MSTISSSSMQILWNGEPSRKFKPVRGIRQGCLLSSYLFVLCMKWSGFIIRKEMELGNWDPIRLSRRGPAISHLFFVDNLVIFCKANRTQAQRLDFILKQFCEFSGHKISIRKSNIFFSKTTSGDVRNQIIQMFGFQEVQNLGKYLGVPLLHERITKSTLNFIIDKVIQKLQSWDARRLSMAGRITLAQSVLLSIPNFFIQSLMIPKGPRARGGLGLRFLEDHNKSFLMKIGFSLVSKKDMLWVHVLRSKYSWKEQIPNSINRSHCSYLWKALAKIWPLFHDNLIWSLGDGSSVSCWKDPWIPGMGSLISKIPSFTNLDLDCPVRDFVNSDGSWNLNLFSVWLPDEVICKIISIPPPHPDSGPNKVIWAQSTSGAFSVHSAYWTLKEPSWNPSNDLWKRGLGHSTSCTLCGGTIEDLPHALRDCPFAKEVWMLVLPEQLKQRIVVRDTGLGATGGIASNKKGNWIVGFTRFLGVCSPFEAEVWGILDGILILLNKGYSRIMILNDNLEAVQTLSNLNMEDSGISILRRTQCIMKPEGVWKIKYIPRTHNLVVDSLAKLSLAWKSSLQILNEPPNELINLLQNDKADGWLM</sequence>
<evidence type="ECO:0008006" key="6">
    <source>
        <dbReference type="Google" id="ProtNLM"/>
    </source>
</evidence>
<evidence type="ECO:0000259" key="3">
    <source>
        <dbReference type="Pfam" id="PF13966"/>
    </source>
</evidence>
<dbReference type="GO" id="GO:0003676">
    <property type="term" value="F:nucleic acid binding"/>
    <property type="evidence" value="ECO:0007669"/>
    <property type="project" value="InterPro"/>
</dbReference>
<dbReference type="InterPro" id="IPR000477">
    <property type="entry name" value="RT_dom"/>
</dbReference>
<evidence type="ECO:0000259" key="2">
    <source>
        <dbReference type="Pfam" id="PF13456"/>
    </source>
</evidence>
<dbReference type="InterPro" id="IPR002156">
    <property type="entry name" value="RNaseH_domain"/>
</dbReference>
<dbReference type="OrthoDB" id="1000146at2759"/>
<proteinExistence type="predicted"/>
<keyword evidence="5" id="KW-1185">Reference proteome</keyword>
<dbReference type="Pfam" id="PF13966">
    <property type="entry name" value="zf-RVT"/>
    <property type="match status" value="1"/>
</dbReference>
<evidence type="ECO:0000313" key="4">
    <source>
        <dbReference type="EMBL" id="KAH1098440.1"/>
    </source>
</evidence>
<dbReference type="Gene3D" id="3.30.420.10">
    <property type="entry name" value="Ribonuclease H-like superfamily/Ribonuclease H"/>
    <property type="match status" value="1"/>
</dbReference>
<organism evidence="4 5">
    <name type="scientific">Gossypium stocksii</name>
    <dbReference type="NCBI Taxonomy" id="47602"/>
    <lineage>
        <taxon>Eukaryota</taxon>
        <taxon>Viridiplantae</taxon>
        <taxon>Streptophyta</taxon>
        <taxon>Embryophyta</taxon>
        <taxon>Tracheophyta</taxon>
        <taxon>Spermatophyta</taxon>
        <taxon>Magnoliopsida</taxon>
        <taxon>eudicotyledons</taxon>
        <taxon>Gunneridae</taxon>
        <taxon>Pentapetalae</taxon>
        <taxon>rosids</taxon>
        <taxon>malvids</taxon>
        <taxon>Malvales</taxon>
        <taxon>Malvaceae</taxon>
        <taxon>Malvoideae</taxon>
        <taxon>Gossypium</taxon>
    </lineage>
</organism>
<evidence type="ECO:0000313" key="5">
    <source>
        <dbReference type="Proteomes" id="UP000828251"/>
    </source>
</evidence>
<dbReference type="Proteomes" id="UP000828251">
    <property type="component" value="Unassembled WGS sequence"/>
</dbReference>
<dbReference type="InterPro" id="IPR026960">
    <property type="entry name" value="RVT-Znf"/>
</dbReference>
<gene>
    <name evidence="4" type="ORF">J1N35_015361</name>
</gene>
<dbReference type="EMBL" id="JAIQCV010000005">
    <property type="protein sequence ID" value="KAH1098440.1"/>
    <property type="molecule type" value="Genomic_DNA"/>
</dbReference>